<keyword evidence="7" id="KW-0694">RNA-binding</keyword>
<feature type="domain" description="Exoribonuclease phosphorolytic" evidence="10">
    <location>
        <begin position="171"/>
        <end position="233"/>
    </location>
</feature>
<dbReference type="GO" id="GO:0005840">
    <property type="term" value="C:ribosome"/>
    <property type="evidence" value="ECO:0007669"/>
    <property type="project" value="UniProtKB-KW"/>
</dbReference>
<dbReference type="GO" id="GO:0016075">
    <property type="term" value="P:rRNA catabolic process"/>
    <property type="evidence" value="ECO:0007669"/>
    <property type="project" value="TreeGrafter"/>
</dbReference>
<evidence type="ECO:0000259" key="9">
    <source>
        <dbReference type="Pfam" id="PF01138"/>
    </source>
</evidence>
<keyword evidence="6" id="KW-0271">Exosome</keyword>
<evidence type="ECO:0000256" key="7">
    <source>
        <dbReference type="ARBA" id="ARBA00022884"/>
    </source>
</evidence>
<dbReference type="GO" id="GO:0034475">
    <property type="term" value="P:U4 snRNA 3'-end processing"/>
    <property type="evidence" value="ECO:0007669"/>
    <property type="project" value="TreeGrafter"/>
</dbReference>
<evidence type="ECO:0000313" key="11">
    <source>
        <dbReference type="EMBL" id="TIC03990.1"/>
    </source>
</evidence>
<dbReference type="GO" id="GO:0005730">
    <property type="term" value="C:nucleolus"/>
    <property type="evidence" value="ECO:0007669"/>
    <property type="project" value="TreeGrafter"/>
</dbReference>
<dbReference type="InterPro" id="IPR020568">
    <property type="entry name" value="Ribosomal_Su5_D2-typ_SF"/>
</dbReference>
<evidence type="ECO:0000256" key="4">
    <source>
        <dbReference type="ARBA" id="ARBA00022490"/>
    </source>
</evidence>
<dbReference type="InterPro" id="IPR001247">
    <property type="entry name" value="ExoRNase_PH_dom1"/>
</dbReference>
<comment type="similarity">
    <text evidence="3">Belongs to the RNase PH family.</text>
</comment>
<evidence type="ECO:0000256" key="1">
    <source>
        <dbReference type="ARBA" id="ARBA00004123"/>
    </source>
</evidence>
<keyword evidence="11" id="KW-0687">Ribonucleoprotein</keyword>
<reference evidence="11 12" key="1">
    <citation type="submission" date="2019-03" db="EMBL/GenBank/DDBJ databases">
        <title>Sequencing 25 genomes of Wallemia mellicola.</title>
        <authorList>
            <person name="Gostincar C."/>
        </authorList>
    </citation>
    <scope>NUCLEOTIDE SEQUENCE [LARGE SCALE GENOMIC DNA]</scope>
    <source>
        <strain evidence="11 12">EXF-1262</strain>
    </source>
</reference>
<keyword evidence="4" id="KW-0963">Cytoplasm</keyword>
<evidence type="ECO:0000256" key="2">
    <source>
        <dbReference type="ARBA" id="ARBA00004496"/>
    </source>
</evidence>
<organism evidence="11 12">
    <name type="scientific">Wallemia mellicola</name>
    <dbReference type="NCBI Taxonomy" id="1708541"/>
    <lineage>
        <taxon>Eukaryota</taxon>
        <taxon>Fungi</taxon>
        <taxon>Dikarya</taxon>
        <taxon>Basidiomycota</taxon>
        <taxon>Wallemiomycotina</taxon>
        <taxon>Wallemiomycetes</taxon>
        <taxon>Wallemiales</taxon>
        <taxon>Wallemiaceae</taxon>
        <taxon>Wallemia</taxon>
    </lineage>
</organism>
<dbReference type="EMBL" id="SPRH01000005">
    <property type="protein sequence ID" value="TIC03990.1"/>
    <property type="molecule type" value="Genomic_DNA"/>
</dbReference>
<proteinExistence type="inferred from homology"/>
<dbReference type="PANTHER" id="PTHR11953:SF2">
    <property type="entry name" value="EXOSOME COMPLEX COMPONENT MTR3"/>
    <property type="match status" value="1"/>
</dbReference>
<evidence type="ECO:0000256" key="6">
    <source>
        <dbReference type="ARBA" id="ARBA00022835"/>
    </source>
</evidence>
<dbReference type="CDD" id="cd11371">
    <property type="entry name" value="RNase_PH_MTR3"/>
    <property type="match status" value="1"/>
</dbReference>
<dbReference type="InterPro" id="IPR050080">
    <property type="entry name" value="RNase_PH"/>
</dbReference>
<dbReference type="Pfam" id="PF03725">
    <property type="entry name" value="RNase_PH_C"/>
    <property type="match status" value="1"/>
</dbReference>
<accession>A0A4T0P1S2</accession>
<dbReference type="InterPro" id="IPR027408">
    <property type="entry name" value="PNPase/RNase_PH_dom_sf"/>
</dbReference>
<name>A0A4T0P1S2_9BASI</name>
<keyword evidence="5" id="KW-0698">rRNA processing</keyword>
<comment type="subcellular location">
    <subcellularLocation>
        <location evidence="2">Cytoplasm</location>
    </subcellularLocation>
    <subcellularLocation>
        <location evidence="1">Nucleus</location>
    </subcellularLocation>
</comment>
<feature type="domain" description="Exoribonuclease phosphorolytic" evidence="9">
    <location>
        <begin position="38"/>
        <end position="167"/>
    </location>
</feature>
<gene>
    <name evidence="11" type="ORF">E3Q17_00696</name>
</gene>
<dbReference type="GO" id="GO:0071028">
    <property type="term" value="P:nuclear mRNA surveillance"/>
    <property type="evidence" value="ECO:0007669"/>
    <property type="project" value="TreeGrafter"/>
</dbReference>
<evidence type="ECO:0000256" key="8">
    <source>
        <dbReference type="ARBA" id="ARBA00023242"/>
    </source>
</evidence>
<protein>
    <submittedName>
        <fullName evidence="11">Ribosomal protein S5 domain 2-like protein</fullName>
    </submittedName>
</protein>
<evidence type="ECO:0000313" key="12">
    <source>
        <dbReference type="Proteomes" id="UP000307169"/>
    </source>
</evidence>
<dbReference type="InterPro" id="IPR015847">
    <property type="entry name" value="ExoRNase_PH_dom2"/>
</dbReference>
<dbReference type="SUPFAM" id="SSF54211">
    <property type="entry name" value="Ribosomal protein S5 domain 2-like"/>
    <property type="match status" value="1"/>
</dbReference>
<dbReference type="InterPro" id="IPR036345">
    <property type="entry name" value="ExoRNase_PH_dom2_sf"/>
</dbReference>
<dbReference type="Proteomes" id="UP000307169">
    <property type="component" value="Unassembled WGS sequence"/>
</dbReference>
<dbReference type="GO" id="GO:0000176">
    <property type="term" value="C:nuclear exosome (RNase complex)"/>
    <property type="evidence" value="ECO:0007669"/>
    <property type="project" value="UniProtKB-ARBA"/>
</dbReference>
<dbReference type="GO" id="GO:0071051">
    <property type="term" value="P:poly(A)-dependent snoRNA 3'-end processing"/>
    <property type="evidence" value="ECO:0007669"/>
    <property type="project" value="TreeGrafter"/>
</dbReference>
<comment type="caution">
    <text evidence="11">The sequence shown here is derived from an EMBL/GenBank/DDBJ whole genome shotgun (WGS) entry which is preliminary data.</text>
</comment>
<dbReference type="AlphaFoldDB" id="A0A4T0P1S2"/>
<evidence type="ECO:0000256" key="3">
    <source>
        <dbReference type="ARBA" id="ARBA00006678"/>
    </source>
</evidence>
<dbReference type="Pfam" id="PF01138">
    <property type="entry name" value="RNase_PH"/>
    <property type="match status" value="1"/>
</dbReference>
<keyword evidence="8" id="KW-0539">Nucleus</keyword>
<dbReference type="GO" id="GO:0006364">
    <property type="term" value="P:rRNA processing"/>
    <property type="evidence" value="ECO:0007669"/>
    <property type="project" value="UniProtKB-KW"/>
</dbReference>
<evidence type="ECO:0000256" key="5">
    <source>
        <dbReference type="ARBA" id="ARBA00022552"/>
    </source>
</evidence>
<dbReference type="GO" id="GO:0000177">
    <property type="term" value="C:cytoplasmic exosome (RNase complex)"/>
    <property type="evidence" value="ECO:0007669"/>
    <property type="project" value="TreeGrafter"/>
</dbReference>
<dbReference type="GO" id="GO:0003723">
    <property type="term" value="F:RNA binding"/>
    <property type="evidence" value="ECO:0007669"/>
    <property type="project" value="UniProtKB-KW"/>
</dbReference>
<keyword evidence="11" id="KW-0689">Ribosomal protein</keyword>
<sequence>MNFDRRRINGPEATHELIYENSGHVKHLNERSTRKNDELRPVFIKPGLISSASGSTYIECGNTKIACAVYGPKQIKNAPYSSTGKLNVEIKHAPFSSSIRRDPVKELEATHLSSQVTQALLPSLRLENYEKMQIDLFVTIIQDDSLDFGLLANITTAAGTALASSGLEMNGLVVGATVAFKEDEMLLDPSPSEVKYAKAVMTVCTLPALTQIAHIWQAGTLDINQYKQALQITESASRNIHTLIAKTLMNETNA</sequence>
<dbReference type="Gene3D" id="3.30.230.70">
    <property type="entry name" value="GHMP Kinase, N-terminal domain"/>
    <property type="match status" value="1"/>
</dbReference>
<dbReference type="SUPFAM" id="SSF55666">
    <property type="entry name" value="Ribonuclease PH domain 2-like"/>
    <property type="match status" value="1"/>
</dbReference>
<dbReference type="PANTHER" id="PTHR11953">
    <property type="entry name" value="EXOSOME COMPLEX COMPONENT"/>
    <property type="match status" value="1"/>
</dbReference>
<evidence type="ECO:0000259" key="10">
    <source>
        <dbReference type="Pfam" id="PF03725"/>
    </source>
</evidence>